<dbReference type="PANTHER" id="PTHR10625">
    <property type="entry name" value="HISTONE DEACETYLASE HDAC1-RELATED"/>
    <property type="match status" value="1"/>
</dbReference>
<evidence type="ECO:0000256" key="3">
    <source>
        <dbReference type="ARBA" id="ARBA00022723"/>
    </source>
</evidence>
<dbReference type="Gene3D" id="3.40.800.20">
    <property type="entry name" value="Histone deacetylase domain"/>
    <property type="match status" value="1"/>
</dbReference>
<dbReference type="CDD" id="cd10001">
    <property type="entry name" value="HDAC_classII_APAH"/>
    <property type="match status" value="1"/>
</dbReference>
<evidence type="ECO:0000256" key="4">
    <source>
        <dbReference type="ARBA" id="ARBA00022801"/>
    </source>
</evidence>
<keyword evidence="8" id="KW-1185">Reference proteome</keyword>
<evidence type="ECO:0000313" key="8">
    <source>
        <dbReference type="Proteomes" id="UP000289411"/>
    </source>
</evidence>
<keyword evidence="3" id="KW-0479">Metal-binding</keyword>
<dbReference type="InterPro" id="IPR023801">
    <property type="entry name" value="His_deacetylse_dom"/>
</dbReference>
<dbReference type="GO" id="GO:0046872">
    <property type="term" value="F:metal ion binding"/>
    <property type="evidence" value="ECO:0007669"/>
    <property type="project" value="UniProtKB-KW"/>
</dbReference>
<evidence type="ECO:0000313" key="7">
    <source>
        <dbReference type="EMBL" id="RYB07594.1"/>
    </source>
</evidence>
<dbReference type="InterPro" id="IPR037138">
    <property type="entry name" value="His_deacetylse_dom_sf"/>
</dbReference>
<reference evidence="7 8" key="2">
    <citation type="submission" date="2019-02" db="EMBL/GenBank/DDBJ databases">
        <title>'Lichenibacterium ramalinii' gen. nov. sp. nov., 'Lichenibacterium minor' gen. nov. sp. nov.</title>
        <authorList>
            <person name="Pankratov T."/>
        </authorList>
    </citation>
    <scope>NUCLEOTIDE SEQUENCE [LARGE SCALE GENOMIC DNA]</scope>
    <source>
        <strain evidence="7 8">RmlP001</strain>
    </source>
</reference>
<dbReference type="SUPFAM" id="SSF52768">
    <property type="entry name" value="Arginase/deacetylase"/>
    <property type="match status" value="1"/>
</dbReference>
<dbReference type="EMBL" id="QYBC01000001">
    <property type="protein sequence ID" value="RYB07594.1"/>
    <property type="molecule type" value="Genomic_DNA"/>
</dbReference>
<dbReference type="GO" id="GO:0016787">
    <property type="term" value="F:hydrolase activity"/>
    <property type="evidence" value="ECO:0007669"/>
    <property type="project" value="UniProtKB-KW"/>
</dbReference>
<dbReference type="GO" id="GO:0004407">
    <property type="term" value="F:histone deacetylase activity"/>
    <property type="evidence" value="ECO:0007669"/>
    <property type="project" value="TreeGrafter"/>
</dbReference>
<dbReference type="RefSeq" id="WP_129217059.1">
    <property type="nucleotide sequence ID" value="NZ_QYBC01000001.1"/>
</dbReference>
<evidence type="ECO:0000256" key="1">
    <source>
        <dbReference type="ARBA" id="ARBA00001947"/>
    </source>
</evidence>
<dbReference type="InterPro" id="IPR023696">
    <property type="entry name" value="Ureohydrolase_dom_sf"/>
</dbReference>
<dbReference type="OrthoDB" id="9808367at2"/>
<evidence type="ECO:0000256" key="2">
    <source>
        <dbReference type="ARBA" id="ARBA00005947"/>
    </source>
</evidence>
<dbReference type="Proteomes" id="UP000289411">
    <property type="component" value="Unassembled WGS sequence"/>
</dbReference>
<proteinExistence type="inferred from homology"/>
<dbReference type="AlphaFoldDB" id="A0A4Q2RI24"/>
<dbReference type="PANTHER" id="PTHR10625:SF17">
    <property type="entry name" value="HISTONE DEACETYLASE 8"/>
    <property type="match status" value="1"/>
</dbReference>
<comment type="cofactor">
    <cofactor evidence="1">
        <name>Zn(2+)</name>
        <dbReference type="ChEBI" id="CHEBI:29105"/>
    </cofactor>
</comment>
<protein>
    <submittedName>
        <fullName evidence="7">Histone deacetylase family protein</fullName>
    </submittedName>
</protein>
<keyword evidence="4" id="KW-0378">Hydrolase</keyword>
<dbReference type="InterPro" id="IPR000286">
    <property type="entry name" value="HDACs"/>
</dbReference>
<keyword evidence="5" id="KW-0862">Zinc</keyword>
<accession>A0A4Q2RI24</accession>
<feature type="domain" description="Histone deacetylase" evidence="6">
    <location>
        <begin position="30"/>
        <end position="343"/>
    </location>
</feature>
<organism evidence="7 8">
    <name type="scientific">Lichenibacterium ramalinae</name>
    <dbReference type="NCBI Taxonomy" id="2316527"/>
    <lineage>
        <taxon>Bacteria</taxon>
        <taxon>Pseudomonadati</taxon>
        <taxon>Pseudomonadota</taxon>
        <taxon>Alphaproteobacteria</taxon>
        <taxon>Hyphomicrobiales</taxon>
        <taxon>Lichenihabitantaceae</taxon>
        <taxon>Lichenibacterium</taxon>
    </lineage>
</organism>
<dbReference type="Pfam" id="PF00850">
    <property type="entry name" value="Hist_deacetyl"/>
    <property type="match status" value="1"/>
</dbReference>
<evidence type="ECO:0000256" key="5">
    <source>
        <dbReference type="ARBA" id="ARBA00022833"/>
    </source>
</evidence>
<gene>
    <name evidence="7" type="ORF">D3272_00190</name>
</gene>
<comment type="similarity">
    <text evidence="2">Belongs to the histone deacetylase family.</text>
</comment>
<name>A0A4Q2RI24_9HYPH</name>
<reference evidence="7 8" key="1">
    <citation type="submission" date="2018-09" db="EMBL/GenBank/DDBJ databases">
        <authorList>
            <person name="Grouzdev D.S."/>
            <person name="Krutkina M.S."/>
        </authorList>
    </citation>
    <scope>NUCLEOTIDE SEQUENCE [LARGE SCALE GENOMIC DNA]</scope>
    <source>
        <strain evidence="7 8">RmlP001</strain>
    </source>
</reference>
<dbReference type="GO" id="GO:0040029">
    <property type="term" value="P:epigenetic regulation of gene expression"/>
    <property type="evidence" value="ECO:0007669"/>
    <property type="project" value="TreeGrafter"/>
</dbReference>
<dbReference type="PRINTS" id="PR01270">
    <property type="entry name" value="HDASUPER"/>
</dbReference>
<evidence type="ECO:0000259" key="6">
    <source>
        <dbReference type="Pfam" id="PF00850"/>
    </source>
</evidence>
<sequence>MRAFYHPDQARHAPQQYMRFGRLVPVKDLPVRTERLLGTLARHGIAPEPPAALGTAPALAVHTPAFLRFLETAWERWTRLPDHGPEVWPNTFPYWSGRPEDPARPDCPAGGLVGQAGWYLGDLSVPLGPDSWGSILRSSETAASAADAVLAGARAVYALCRPSGHHARADRASGFCYLNNTAIAAQRLRGRFGRIAVVDVDAHHGDGTQQIFYGRADVLTVSIHADPDDYYPFYTGRPEETGHGAGLGFNLNLPLPHGAGGDAMLAALDTAAARVAGFGAEVLVVALGYDAHRDDPIGVLGLGTEDFGAVGRRLGAMGLPTLVVQEGGYAVDAIGGCLDAFLSGFDEGARR</sequence>
<comment type="caution">
    <text evidence="7">The sequence shown here is derived from an EMBL/GenBank/DDBJ whole genome shotgun (WGS) entry which is preliminary data.</text>
</comment>